<comment type="caution">
    <text evidence="1">The sequence shown here is derived from an EMBL/GenBank/DDBJ whole genome shotgun (WGS) entry which is preliminary data.</text>
</comment>
<name>A0A0V0RLH5_9BILA</name>
<organism evidence="1 2">
    <name type="scientific">Trichinella nelsoni</name>
    <dbReference type="NCBI Taxonomy" id="6336"/>
    <lineage>
        <taxon>Eukaryota</taxon>
        <taxon>Metazoa</taxon>
        <taxon>Ecdysozoa</taxon>
        <taxon>Nematoda</taxon>
        <taxon>Enoplea</taxon>
        <taxon>Dorylaimia</taxon>
        <taxon>Trichinellida</taxon>
        <taxon>Trichinellidae</taxon>
        <taxon>Trichinella</taxon>
    </lineage>
</organism>
<evidence type="ECO:0000313" key="1">
    <source>
        <dbReference type="EMBL" id="KRX15364.1"/>
    </source>
</evidence>
<reference evidence="1 2" key="1">
    <citation type="submission" date="2015-01" db="EMBL/GenBank/DDBJ databases">
        <title>Evolution of Trichinella species and genotypes.</title>
        <authorList>
            <person name="Korhonen P.K."/>
            <person name="Edoardo P."/>
            <person name="Giuseppe L.R."/>
            <person name="Gasser R.B."/>
        </authorList>
    </citation>
    <scope>NUCLEOTIDE SEQUENCE [LARGE SCALE GENOMIC DNA]</scope>
    <source>
        <strain evidence="1">ISS37</strain>
    </source>
</reference>
<dbReference type="EMBL" id="JYDL01000133">
    <property type="protein sequence ID" value="KRX15364.1"/>
    <property type="molecule type" value="Genomic_DNA"/>
</dbReference>
<dbReference type="AlphaFoldDB" id="A0A0V0RLH5"/>
<protein>
    <submittedName>
        <fullName evidence="1">Uncharacterized protein</fullName>
    </submittedName>
</protein>
<keyword evidence="2" id="KW-1185">Reference proteome</keyword>
<sequence length="85" mass="8786">MRPMSVGKCISEDGSQRPGPVVTACSAGGYRLKAAGCNGLPSVRPHQAGSLNGCFLRLVEQHRKIGPTSVSIEHANNSSQAALAV</sequence>
<evidence type="ECO:0000313" key="2">
    <source>
        <dbReference type="Proteomes" id="UP000054630"/>
    </source>
</evidence>
<dbReference type="Proteomes" id="UP000054630">
    <property type="component" value="Unassembled WGS sequence"/>
</dbReference>
<proteinExistence type="predicted"/>
<dbReference type="OrthoDB" id="5919019at2759"/>
<accession>A0A0V0RLH5</accession>
<gene>
    <name evidence="1" type="ORF">T07_7157</name>
</gene>